<dbReference type="GO" id="GO:0003918">
    <property type="term" value="F:DNA topoisomerase type II (double strand cut, ATP-hydrolyzing) activity"/>
    <property type="evidence" value="ECO:0007669"/>
    <property type="project" value="UniProtKB-EC"/>
</dbReference>
<keyword evidence="6" id="KW-0460">Magnesium</keyword>
<dbReference type="GO" id="GO:0042138">
    <property type="term" value="P:meiotic DNA double-strand break formation"/>
    <property type="evidence" value="ECO:0007669"/>
    <property type="project" value="TreeGrafter"/>
</dbReference>
<dbReference type="GO" id="GO:0046872">
    <property type="term" value="F:metal ion binding"/>
    <property type="evidence" value="ECO:0007669"/>
    <property type="project" value="UniProtKB-KW"/>
</dbReference>
<name>A0A0N0P7M4_LEPSE</name>
<keyword evidence="13" id="KW-1185">Reference proteome</keyword>
<dbReference type="Pfam" id="PF21180">
    <property type="entry name" value="TOP6A-Spo11_Toprim"/>
    <property type="match status" value="1"/>
</dbReference>
<reference evidence="12 13" key="1">
    <citation type="journal article" date="2015" name="PLoS Pathog.">
        <title>Leptomonas seymouri: Adaptations to the Dixenous Life Cycle Analyzed by Genome Sequencing, Transcriptome Profiling and Co-infection with Leishmania donovani.</title>
        <authorList>
            <person name="Kraeva N."/>
            <person name="Butenko A."/>
            <person name="Hlavacova J."/>
            <person name="Kostygov A."/>
            <person name="Myskova J."/>
            <person name="Grybchuk D."/>
            <person name="Lestinova T."/>
            <person name="Votypka J."/>
            <person name="Volf P."/>
            <person name="Opperdoes F."/>
            <person name="Flegontov P."/>
            <person name="Lukes J."/>
            <person name="Yurchenko V."/>
        </authorList>
    </citation>
    <scope>NUCLEOTIDE SEQUENCE [LARGE SCALE GENOMIC DNA]</scope>
    <source>
        <strain evidence="12 13">ATCC 30220</strain>
    </source>
</reference>
<evidence type="ECO:0000256" key="4">
    <source>
        <dbReference type="ARBA" id="ARBA00012895"/>
    </source>
</evidence>
<dbReference type="InterPro" id="IPR034136">
    <property type="entry name" value="TOPRIM_Topo6A/Spo11"/>
</dbReference>
<evidence type="ECO:0000256" key="5">
    <source>
        <dbReference type="ARBA" id="ARBA00022723"/>
    </source>
</evidence>
<evidence type="ECO:0000256" key="8">
    <source>
        <dbReference type="ARBA" id="ARBA00023125"/>
    </source>
</evidence>
<protein>
    <recommendedName>
        <fullName evidence="4">DNA topoisomerase (ATP-hydrolyzing)</fullName>
        <ecNumber evidence="4">5.6.2.2</ecNumber>
    </recommendedName>
</protein>
<evidence type="ECO:0000256" key="2">
    <source>
        <dbReference type="ARBA" id="ARBA00001946"/>
    </source>
</evidence>
<evidence type="ECO:0000256" key="1">
    <source>
        <dbReference type="ARBA" id="ARBA00000185"/>
    </source>
</evidence>
<dbReference type="Pfam" id="PF04406">
    <property type="entry name" value="TP6A_N"/>
    <property type="match status" value="1"/>
</dbReference>
<dbReference type="GO" id="GO:0000706">
    <property type="term" value="P:meiotic DNA double-strand break processing"/>
    <property type="evidence" value="ECO:0007669"/>
    <property type="project" value="TreeGrafter"/>
</dbReference>
<dbReference type="VEuPathDB" id="TriTrypDB:Lsey_0047_0080"/>
<accession>A0A0N0P7M4</accession>
<keyword evidence="8" id="KW-0238">DNA-binding</keyword>
<gene>
    <name evidence="12" type="ORF">ABL78_2339</name>
</gene>
<dbReference type="OMA" id="LCTKGYP"/>
<dbReference type="Gene3D" id="3.40.1360.10">
    <property type="match status" value="1"/>
</dbReference>
<dbReference type="SUPFAM" id="SSF56726">
    <property type="entry name" value="DNA topoisomerase IV, alpha subunit"/>
    <property type="match status" value="1"/>
</dbReference>
<evidence type="ECO:0000313" key="13">
    <source>
        <dbReference type="Proteomes" id="UP000038009"/>
    </source>
</evidence>
<dbReference type="AlphaFoldDB" id="A0A0N0P7M4"/>
<dbReference type="GO" id="GO:0007131">
    <property type="term" value="P:reciprocal meiotic recombination"/>
    <property type="evidence" value="ECO:0007669"/>
    <property type="project" value="TreeGrafter"/>
</dbReference>
<dbReference type="GO" id="GO:0003677">
    <property type="term" value="F:DNA binding"/>
    <property type="evidence" value="ECO:0007669"/>
    <property type="project" value="UniProtKB-KW"/>
</dbReference>
<evidence type="ECO:0000259" key="10">
    <source>
        <dbReference type="Pfam" id="PF04406"/>
    </source>
</evidence>
<dbReference type="Proteomes" id="UP000038009">
    <property type="component" value="Unassembled WGS sequence"/>
</dbReference>
<dbReference type="GO" id="GO:0005524">
    <property type="term" value="F:ATP binding"/>
    <property type="evidence" value="ECO:0007669"/>
    <property type="project" value="InterPro"/>
</dbReference>
<evidence type="ECO:0000259" key="11">
    <source>
        <dbReference type="Pfam" id="PF21180"/>
    </source>
</evidence>
<dbReference type="InterPro" id="IPR036078">
    <property type="entry name" value="Spo11/TopoVI_A_sf"/>
</dbReference>
<evidence type="ECO:0000313" key="12">
    <source>
        <dbReference type="EMBL" id="KPI88527.1"/>
    </source>
</evidence>
<dbReference type="PANTHER" id="PTHR10848:SF0">
    <property type="entry name" value="MEIOTIC RECOMBINATION PROTEIN SPO11"/>
    <property type="match status" value="1"/>
</dbReference>
<dbReference type="EC" id="5.6.2.2" evidence="4"/>
<proteinExistence type="inferred from homology"/>
<dbReference type="InterPro" id="IPR002815">
    <property type="entry name" value="Spo11/TopoVI_A"/>
</dbReference>
<sequence length="457" mass="50052">MASSQCSDVLNEEVEAPFHGLRQWKADVEATVLIFLGALTTTKFPAHASTQYKSSQVLAIAQAFFILDVVCSSDDAHEGPLPIVVCTERDLYYRNPPLFGSQRSTHASIERLCRWLDVGRAWSTLRRHRVDMNAAMVQQVFCKPRYVCAKLLSLLKSIDKEATAAAAPLAYTRESLGITAAGKSTLAGALVMELRCPPERVDVSACGAAGLSLTYSLVTRLVRCHRPSMSLPLASTSALVLIEKESTYHAVLQSAERSKDCWSRGFSFLCTKGYPCVAAQQWLRRVHSVWPSLELHVLVDGDPHGLCIALTAMGLFGSCARHAMEGPVAKILPFHFVGVCPSRVFVSGATNDARSSACVSHSALPASEGVSLTRDDRQVLRRIKATLQRALDAETASFTGVADAVRRTVRCALQKMAHEAAWMERASLKCELQLACKPYGSPFHFIEANIWRESLQD</sequence>
<dbReference type="OrthoDB" id="5377392at2759"/>
<dbReference type="EMBL" id="LJSK01000047">
    <property type="protein sequence ID" value="KPI88527.1"/>
    <property type="molecule type" value="Genomic_DNA"/>
</dbReference>
<evidence type="ECO:0000256" key="7">
    <source>
        <dbReference type="ARBA" id="ARBA00023029"/>
    </source>
</evidence>
<keyword evidence="9" id="KW-0413">Isomerase</keyword>
<organism evidence="12 13">
    <name type="scientific">Leptomonas seymouri</name>
    <dbReference type="NCBI Taxonomy" id="5684"/>
    <lineage>
        <taxon>Eukaryota</taxon>
        <taxon>Discoba</taxon>
        <taxon>Euglenozoa</taxon>
        <taxon>Kinetoplastea</taxon>
        <taxon>Metakinetoplastina</taxon>
        <taxon>Trypanosomatida</taxon>
        <taxon>Trypanosomatidae</taxon>
        <taxon>Leishmaniinae</taxon>
        <taxon>Leptomonas</taxon>
    </lineage>
</organism>
<comment type="similarity">
    <text evidence="3">Belongs to the TOP6A family.</text>
</comment>
<comment type="cofactor">
    <cofactor evidence="2">
        <name>Mg(2+)</name>
        <dbReference type="ChEBI" id="CHEBI:18420"/>
    </cofactor>
</comment>
<feature type="domain" description="Topoisomerase 6 subunit A/Spo11 TOPRIM" evidence="11">
    <location>
        <begin position="240"/>
        <end position="353"/>
    </location>
</feature>
<comment type="caution">
    <text evidence="12">The sequence shown here is derived from an EMBL/GenBank/DDBJ whole genome shotgun (WGS) entry which is preliminary data.</text>
</comment>
<dbReference type="InterPro" id="IPR013049">
    <property type="entry name" value="Spo11/TopoVI_A_N"/>
</dbReference>
<comment type="catalytic activity">
    <reaction evidence="1">
        <text>ATP-dependent breakage, passage and rejoining of double-stranded DNA.</text>
        <dbReference type="EC" id="5.6.2.2"/>
    </reaction>
</comment>
<dbReference type="PANTHER" id="PTHR10848">
    <property type="entry name" value="MEIOTIC RECOMBINATION PROTEIN SPO11"/>
    <property type="match status" value="1"/>
</dbReference>
<evidence type="ECO:0000256" key="9">
    <source>
        <dbReference type="ARBA" id="ARBA00023235"/>
    </source>
</evidence>
<keyword evidence="7" id="KW-0799">Topoisomerase</keyword>
<dbReference type="GO" id="GO:0000228">
    <property type="term" value="C:nuclear chromosome"/>
    <property type="evidence" value="ECO:0007669"/>
    <property type="project" value="TreeGrafter"/>
</dbReference>
<evidence type="ECO:0000256" key="3">
    <source>
        <dbReference type="ARBA" id="ARBA00006559"/>
    </source>
</evidence>
<keyword evidence="5" id="KW-0479">Metal-binding</keyword>
<evidence type="ECO:0000256" key="6">
    <source>
        <dbReference type="ARBA" id="ARBA00022842"/>
    </source>
</evidence>
<feature type="domain" description="Spo11/DNA topoisomerase VI subunit A N-terminal" evidence="10">
    <location>
        <begin position="85"/>
        <end position="121"/>
    </location>
</feature>